<dbReference type="Proteomes" id="UP001152321">
    <property type="component" value="Unassembled WGS sequence"/>
</dbReference>
<keyword evidence="2" id="KW-1185">Reference proteome</keyword>
<sequence>MIKRARTAGGVTSAFKPPALQHCSRFTVVTSVFARGTAAATLCLAAGCATTTSGKVYQNMVLGGAAGVAYGSSQSDYKGTQAALYGSLGAAIAAATTIYFEDPDKTEIKLRNEVNTLKAKLDHISEPKLVGSVPATFGARIPVKYRQLVQPGEWKVYETDTWVEESENRLIHQDKIMELIPPVLIPGGT</sequence>
<evidence type="ECO:0008006" key="3">
    <source>
        <dbReference type="Google" id="ProtNLM"/>
    </source>
</evidence>
<reference evidence="1" key="1">
    <citation type="submission" date="2022-08" db="EMBL/GenBank/DDBJ databases">
        <title>Novel Bdellovibrio Species Isolated from Svalbard: Designation Bdellovibrio svalbardensis.</title>
        <authorList>
            <person name="Mitchell R.J."/>
            <person name="Choi S.Y."/>
        </authorList>
    </citation>
    <scope>NUCLEOTIDE SEQUENCE</scope>
    <source>
        <strain evidence="1">PAP01</strain>
    </source>
</reference>
<dbReference type="EMBL" id="JANRMI010000002">
    <property type="protein sequence ID" value="MDG0816473.1"/>
    <property type="molecule type" value="Genomic_DNA"/>
</dbReference>
<accession>A0ABT6DHZ0</accession>
<comment type="caution">
    <text evidence="1">The sequence shown here is derived from an EMBL/GenBank/DDBJ whole genome shotgun (WGS) entry which is preliminary data.</text>
</comment>
<evidence type="ECO:0000313" key="2">
    <source>
        <dbReference type="Proteomes" id="UP001152321"/>
    </source>
</evidence>
<organism evidence="1 2">
    <name type="scientific">Bdellovibrio svalbardensis</name>
    <dbReference type="NCBI Taxonomy" id="2972972"/>
    <lineage>
        <taxon>Bacteria</taxon>
        <taxon>Pseudomonadati</taxon>
        <taxon>Bdellovibrionota</taxon>
        <taxon>Bdellovibrionia</taxon>
        <taxon>Bdellovibrionales</taxon>
        <taxon>Pseudobdellovibrionaceae</taxon>
        <taxon>Bdellovibrio</taxon>
    </lineage>
</organism>
<evidence type="ECO:0000313" key="1">
    <source>
        <dbReference type="EMBL" id="MDG0816473.1"/>
    </source>
</evidence>
<proteinExistence type="predicted"/>
<gene>
    <name evidence="1" type="ORF">NWE73_08870</name>
</gene>
<name>A0ABT6DHZ0_9BACT</name>
<protein>
    <recommendedName>
        <fullName evidence="3">Lipoprotein</fullName>
    </recommendedName>
</protein>